<dbReference type="Pfam" id="PF00092">
    <property type="entry name" value="VWA"/>
    <property type="match status" value="1"/>
</dbReference>
<evidence type="ECO:0000313" key="4">
    <source>
        <dbReference type="Proteomes" id="UP000600449"/>
    </source>
</evidence>
<dbReference type="AlphaFoldDB" id="A0A917QKN8"/>
<dbReference type="InterPro" id="IPR002035">
    <property type="entry name" value="VWF_A"/>
</dbReference>
<dbReference type="RefSeq" id="WP_188915619.1">
    <property type="nucleotide sequence ID" value="NZ_BMMF01000018.1"/>
</dbReference>
<feature type="domain" description="Putative Flp pilus-assembly TadG-like N-terminal" evidence="2">
    <location>
        <begin position="16"/>
        <end position="63"/>
    </location>
</feature>
<feature type="domain" description="VWFA" evidence="1">
    <location>
        <begin position="319"/>
        <end position="449"/>
    </location>
</feature>
<name>A0A917QKN8_9HYPH</name>
<dbReference type="EMBL" id="BMMF01000018">
    <property type="protein sequence ID" value="GGK53917.1"/>
    <property type="molecule type" value="Genomic_DNA"/>
</dbReference>
<dbReference type="Pfam" id="PF13400">
    <property type="entry name" value="Tad"/>
    <property type="match status" value="1"/>
</dbReference>
<proteinExistence type="predicted"/>
<evidence type="ECO:0008006" key="5">
    <source>
        <dbReference type="Google" id="ProtNLM"/>
    </source>
</evidence>
<accession>A0A917QKN8</accession>
<evidence type="ECO:0000259" key="1">
    <source>
        <dbReference type="Pfam" id="PF00092"/>
    </source>
</evidence>
<dbReference type="SUPFAM" id="SSF53300">
    <property type="entry name" value="vWA-like"/>
    <property type="match status" value="1"/>
</dbReference>
<comment type="caution">
    <text evidence="3">The sequence shown here is derived from an EMBL/GenBank/DDBJ whole genome shotgun (WGS) entry which is preliminary data.</text>
</comment>
<evidence type="ECO:0000313" key="3">
    <source>
        <dbReference type="EMBL" id="GGK53917.1"/>
    </source>
</evidence>
<dbReference type="InterPro" id="IPR028087">
    <property type="entry name" value="Tad_N"/>
</dbReference>
<sequence>MSLRRHLRDAVANRSGNVAIAFGLVLVPLLGMAGATIDYTRARNTAETIQLALDNAALAAVRDPDETTREEMLEFARKQLEGVLGNDAKLSVVSLTGDKVDETVWLEAEVRVETTFLRVVNIDDVTVSRFAEASYGRRQIEIALVLDNTGSMSSRNKMRELKRALCGDASCSSSQPSSGFVHVMREAARGADRIRVGLVPFDTTVRVPLAIEEAVADETPLTSNVTVPPRGRGGFCTGNAVPTRVERVSWLRFAAADKDAGDGCDTNRRATPTDWDGCVWDRDRIPDDFDVTHAGVDLDDPRTLHPASNCRANLARMAPLTDVWTSGGAIVSAIGSMQPSGNTNVTIGAVWGAAMLSPSEPFTESLSGEDEEEVERFMILLTDGDNTENKFGDNNRTMDERTEAACTSAKDAGITVVTVRVINGNAGLLRRCASSSELYYDVSQASDLGPVFDEIARRIGSVRLTQ</sequence>
<reference evidence="3 4" key="1">
    <citation type="journal article" date="2014" name="Int. J. Syst. Evol. Microbiol.">
        <title>Complete genome sequence of Corynebacterium casei LMG S-19264T (=DSM 44701T), isolated from a smear-ripened cheese.</title>
        <authorList>
            <consortium name="US DOE Joint Genome Institute (JGI-PGF)"/>
            <person name="Walter F."/>
            <person name="Albersmeier A."/>
            <person name="Kalinowski J."/>
            <person name="Ruckert C."/>
        </authorList>
    </citation>
    <scope>NUCLEOTIDE SEQUENCE [LARGE SCALE GENOMIC DNA]</scope>
    <source>
        <strain evidence="3 4">CGMCC 1.9161</strain>
    </source>
</reference>
<dbReference type="Proteomes" id="UP000600449">
    <property type="component" value="Unassembled WGS sequence"/>
</dbReference>
<keyword evidence="4" id="KW-1185">Reference proteome</keyword>
<dbReference type="InterPro" id="IPR036465">
    <property type="entry name" value="vWFA_dom_sf"/>
</dbReference>
<protein>
    <recommendedName>
        <fullName evidence="5">Flp pilus assembly protein TadG</fullName>
    </recommendedName>
</protein>
<gene>
    <name evidence="3" type="ORF">GCM10011322_45900</name>
</gene>
<dbReference type="Gene3D" id="3.40.50.410">
    <property type="entry name" value="von Willebrand factor, type A domain"/>
    <property type="match status" value="2"/>
</dbReference>
<evidence type="ECO:0000259" key="2">
    <source>
        <dbReference type="Pfam" id="PF13400"/>
    </source>
</evidence>
<organism evidence="3 4">
    <name type="scientific">Salinarimonas ramus</name>
    <dbReference type="NCBI Taxonomy" id="690164"/>
    <lineage>
        <taxon>Bacteria</taxon>
        <taxon>Pseudomonadati</taxon>
        <taxon>Pseudomonadota</taxon>
        <taxon>Alphaproteobacteria</taxon>
        <taxon>Hyphomicrobiales</taxon>
        <taxon>Salinarimonadaceae</taxon>
        <taxon>Salinarimonas</taxon>
    </lineage>
</organism>